<dbReference type="InterPro" id="IPR036390">
    <property type="entry name" value="WH_DNA-bd_sf"/>
</dbReference>
<dbReference type="FunFam" id="3.40.50.300:FF:001002">
    <property type="entry name" value="Disease resistance protein (TIR-NBS-LRR class)"/>
    <property type="match status" value="1"/>
</dbReference>
<dbReference type="KEGG" id="eus:EUTSA_v100028561m"/>
<dbReference type="PANTHER" id="PTHR11017">
    <property type="entry name" value="LEUCINE-RICH REPEAT-CONTAINING PROTEIN"/>
    <property type="match status" value="1"/>
</dbReference>
<dbReference type="Proteomes" id="UP000030689">
    <property type="component" value="Unassembled WGS sequence"/>
</dbReference>
<evidence type="ECO:0000256" key="2">
    <source>
        <dbReference type="ARBA" id="ARBA00022801"/>
    </source>
</evidence>
<dbReference type="SUPFAM" id="SSF52200">
    <property type="entry name" value="Toll/Interleukin receptor TIR domain"/>
    <property type="match status" value="1"/>
</dbReference>
<proteinExistence type="predicted"/>
<dbReference type="InterPro" id="IPR058192">
    <property type="entry name" value="WHD_ROQ1-like"/>
</dbReference>
<dbReference type="PROSITE" id="PS50104">
    <property type="entry name" value="TIR"/>
    <property type="match status" value="1"/>
</dbReference>
<evidence type="ECO:0000313" key="5">
    <source>
        <dbReference type="EMBL" id="ESQ36975.1"/>
    </source>
</evidence>
<keyword evidence="2" id="KW-0378">Hydrolase</keyword>
<dbReference type="InterPro" id="IPR035897">
    <property type="entry name" value="Toll_tir_struct_dom_sf"/>
</dbReference>
<sequence length="667" mass="75894">MVYRKFSFHPEISTTVSSLSPSSPPSSLPHNWEHSTIHILKELKIKGIDPFVDNDIERNKAISPALIKAIRGNYASSTWCLNELVEIMKGMDELGQIVMTIFYEVDPYDVKKQTRDFGKVFRKTCAGKTNEDIGKWRQALSKIATIAVGMGAHMEKMKPVLCLESNEVRMIGIWGPSRIGKSTIARLLFSEHAHQFQLSVFMENIKVPYPRPCNDECSTKLHLQTEFLSQTFNQNVTEVPHLGVVQKRLKDKKVLVILDDVDRLGQLDALAKEICWFGPGSRVIITTEDRKLLKAHGTKHIYKVDFPSNNEALQNFCMNAFCSHFRGMSKQEWKNELPRIKTSLDGETESNLNFSYDALCDKDKYLFLHIACFFNHKEMEKVEEYLVKKFPDVKQGLHVLADKSLMTINSRYMEMHNLLVQLGREIGSSSRSVIGLELKDAYDDDELYISERGFEGMSNLQSLRIYSNYFHPIKIYFPQCLNYLSRKLRLLHFDHFPMTILPTIVNPEFLIGLVMHDSKLGKLWEGIKPLRNLKWMDLRSSVNLKVLPDLSTASNLKELDCSFCSSLEELPLSIGNATNLETLNLSSCSTPVSIGNATKLEELELGNCSRLDLYLYNCSSLVKIPFSIENFFNLKKFNISGCSSLLPSSIGNAANLELLDLRGCINL</sequence>
<dbReference type="OMA" id="MANETRW"/>
<dbReference type="PRINTS" id="PR00364">
    <property type="entry name" value="DISEASERSIST"/>
</dbReference>
<reference evidence="5 6" key="1">
    <citation type="journal article" date="2013" name="Front. Plant Sci.">
        <title>The Reference Genome of the Halophytic Plant Eutrema salsugineum.</title>
        <authorList>
            <person name="Yang R."/>
            <person name="Jarvis D.E."/>
            <person name="Chen H."/>
            <person name="Beilstein M.A."/>
            <person name="Grimwood J."/>
            <person name="Jenkins J."/>
            <person name="Shu S."/>
            <person name="Prochnik S."/>
            <person name="Xin M."/>
            <person name="Ma C."/>
            <person name="Schmutz J."/>
            <person name="Wing R.A."/>
            <person name="Mitchell-Olds T."/>
            <person name="Schumaker K.S."/>
            <person name="Wang X."/>
        </authorList>
    </citation>
    <scope>NUCLEOTIDE SEQUENCE [LARGE SCALE GENOMIC DNA]</scope>
</reference>
<dbReference type="AlphaFoldDB" id="V4KGS0"/>
<dbReference type="Gene3D" id="3.80.10.10">
    <property type="entry name" value="Ribonuclease Inhibitor"/>
    <property type="match status" value="2"/>
</dbReference>
<dbReference type="STRING" id="72664.V4KGS0"/>
<dbReference type="Pfam" id="PF23282">
    <property type="entry name" value="WHD_ROQ1"/>
    <property type="match status" value="1"/>
</dbReference>
<dbReference type="EMBL" id="KI517609">
    <property type="protein sequence ID" value="ESQ36975.1"/>
    <property type="molecule type" value="Genomic_DNA"/>
</dbReference>
<evidence type="ECO:0000256" key="1">
    <source>
        <dbReference type="ARBA" id="ARBA00022737"/>
    </source>
</evidence>
<dbReference type="Gene3D" id="3.40.50.300">
    <property type="entry name" value="P-loop containing nucleotide triphosphate hydrolases"/>
    <property type="match status" value="1"/>
</dbReference>
<evidence type="ECO:0000256" key="3">
    <source>
        <dbReference type="ARBA" id="ARBA00022821"/>
    </source>
</evidence>
<dbReference type="GO" id="GO:0043531">
    <property type="term" value="F:ADP binding"/>
    <property type="evidence" value="ECO:0007669"/>
    <property type="project" value="InterPro"/>
</dbReference>
<dbReference type="InterPro" id="IPR032675">
    <property type="entry name" value="LRR_dom_sf"/>
</dbReference>
<keyword evidence="1" id="KW-0677">Repeat</keyword>
<dbReference type="InterPro" id="IPR044974">
    <property type="entry name" value="Disease_R_plants"/>
</dbReference>
<accession>V4KGS0</accession>
<feature type="non-terminal residue" evidence="5">
    <location>
        <position position="667"/>
    </location>
</feature>
<dbReference type="Pfam" id="PF01582">
    <property type="entry name" value="TIR"/>
    <property type="match status" value="1"/>
</dbReference>
<dbReference type="GO" id="GO:0016787">
    <property type="term" value="F:hydrolase activity"/>
    <property type="evidence" value="ECO:0007669"/>
    <property type="project" value="UniProtKB-KW"/>
</dbReference>
<dbReference type="InterPro" id="IPR000157">
    <property type="entry name" value="TIR_dom"/>
</dbReference>
<dbReference type="SUPFAM" id="SSF46785">
    <property type="entry name" value="Winged helix' DNA-binding domain"/>
    <property type="match status" value="1"/>
</dbReference>
<dbReference type="SUPFAM" id="SSF52058">
    <property type="entry name" value="L domain-like"/>
    <property type="match status" value="1"/>
</dbReference>
<feature type="domain" description="TIR" evidence="4">
    <location>
        <begin position="1"/>
        <end position="192"/>
    </location>
</feature>
<dbReference type="GO" id="GO:0006952">
    <property type="term" value="P:defense response"/>
    <property type="evidence" value="ECO:0007669"/>
    <property type="project" value="UniProtKB-KW"/>
</dbReference>
<protein>
    <recommendedName>
        <fullName evidence="4">TIR domain-containing protein</fullName>
    </recommendedName>
</protein>
<evidence type="ECO:0000259" key="4">
    <source>
        <dbReference type="PROSITE" id="PS50104"/>
    </source>
</evidence>
<dbReference type="InterPro" id="IPR027417">
    <property type="entry name" value="P-loop_NTPase"/>
</dbReference>
<keyword evidence="3" id="KW-0611">Plant defense</keyword>
<dbReference type="SMART" id="SM00255">
    <property type="entry name" value="TIR"/>
    <property type="match status" value="1"/>
</dbReference>
<name>V4KGS0_EUTSA</name>
<gene>
    <name evidence="5" type="ORF">EUTSA_v100028561mg</name>
</gene>
<dbReference type="Gene3D" id="3.40.50.10140">
    <property type="entry name" value="Toll/interleukin-1 receptor homology (TIR) domain"/>
    <property type="match status" value="1"/>
</dbReference>
<evidence type="ECO:0000313" key="6">
    <source>
        <dbReference type="Proteomes" id="UP000030689"/>
    </source>
</evidence>
<organism evidence="5 6">
    <name type="scientific">Eutrema salsugineum</name>
    <name type="common">Saltwater cress</name>
    <name type="synonym">Sisymbrium salsugineum</name>
    <dbReference type="NCBI Taxonomy" id="72664"/>
    <lineage>
        <taxon>Eukaryota</taxon>
        <taxon>Viridiplantae</taxon>
        <taxon>Streptophyta</taxon>
        <taxon>Embryophyta</taxon>
        <taxon>Tracheophyta</taxon>
        <taxon>Spermatophyta</taxon>
        <taxon>Magnoliopsida</taxon>
        <taxon>eudicotyledons</taxon>
        <taxon>Gunneridae</taxon>
        <taxon>Pentapetalae</taxon>
        <taxon>rosids</taxon>
        <taxon>malvids</taxon>
        <taxon>Brassicales</taxon>
        <taxon>Brassicaceae</taxon>
        <taxon>Eutremeae</taxon>
        <taxon>Eutrema</taxon>
    </lineage>
</organism>
<dbReference type="PANTHER" id="PTHR11017:SF333">
    <property type="entry name" value="ADP-RIBOSYL CYCLASE_CYCLIC ADP-RIBOSE HYDROLASE-RELATED"/>
    <property type="match status" value="1"/>
</dbReference>
<keyword evidence="6" id="KW-1185">Reference proteome</keyword>
<dbReference type="SUPFAM" id="SSF52540">
    <property type="entry name" value="P-loop containing nucleoside triphosphate hydrolases"/>
    <property type="match status" value="1"/>
</dbReference>
<dbReference type="Gramene" id="ESQ36975">
    <property type="protein sequence ID" value="ESQ36975"/>
    <property type="gene ID" value="EUTSA_v100028561mg"/>
</dbReference>
<dbReference type="GO" id="GO:0007165">
    <property type="term" value="P:signal transduction"/>
    <property type="evidence" value="ECO:0007669"/>
    <property type="project" value="InterPro"/>
</dbReference>